<evidence type="ECO:0000256" key="3">
    <source>
        <dbReference type="ARBA" id="ARBA00022448"/>
    </source>
</evidence>
<evidence type="ECO:0000313" key="11">
    <source>
        <dbReference type="EMBL" id="KAF9524823.1"/>
    </source>
</evidence>
<feature type="compositionally biased region" description="Polar residues" evidence="8">
    <location>
        <begin position="343"/>
        <end position="367"/>
    </location>
</feature>
<dbReference type="InterPro" id="IPR044880">
    <property type="entry name" value="NCX_ion-bd_dom_sf"/>
</dbReference>
<comment type="similarity">
    <text evidence="2">Belongs to the Ca(2+):cation antiporter (CaCA) (TC 2.A.19) family.</text>
</comment>
<dbReference type="InterPro" id="IPR004713">
    <property type="entry name" value="CaH_exchang"/>
</dbReference>
<evidence type="ECO:0000256" key="1">
    <source>
        <dbReference type="ARBA" id="ARBA00004127"/>
    </source>
</evidence>
<dbReference type="Proteomes" id="UP000807306">
    <property type="component" value="Unassembled WGS sequence"/>
</dbReference>
<dbReference type="AlphaFoldDB" id="A0A9P6JLG0"/>
<feature type="transmembrane region" description="Helical" evidence="9">
    <location>
        <begin position="487"/>
        <end position="504"/>
    </location>
</feature>
<evidence type="ECO:0000256" key="2">
    <source>
        <dbReference type="ARBA" id="ARBA00008170"/>
    </source>
</evidence>
<comment type="subcellular location">
    <subcellularLocation>
        <location evidence="1">Endomembrane system</location>
        <topology evidence="1">Multi-pass membrane protein</topology>
    </subcellularLocation>
</comment>
<evidence type="ECO:0000313" key="12">
    <source>
        <dbReference type="Proteomes" id="UP000807306"/>
    </source>
</evidence>
<evidence type="ECO:0000256" key="9">
    <source>
        <dbReference type="SAM" id="Phobius"/>
    </source>
</evidence>
<feature type="transmembrane region" description="Helical" evidence="9">
    <location>
        <begin position="221"/>
        <end position="238"/>
    </location>
</feature>
<feature type="transmembrane region" description="Helical" evidence="9">
    <location>
        <begin position="77"/>
        <end position="94"/>
    </location>
</feature>
<dbReference type="PANTHER" id="PTHR31503:SF20">
    <property type="entry name" value="CA(2+)_H(+) EXCHANGER, PUTATIVE (EUROFUNG)-RELATED"/>
    <property type="match status" value="1"/>
</dbReference>
<dbReference type="GO" id="GO:0000329">
    <property type="term" value="C:fungal-type vacuole membrane"/>
    <property type="evidence" value="ECO:0007669"/>
    <property type="project" value="TreeGrafter"/>
</dbReference>
<feature type="transmembrane region" description="Helical" evidence="9">
    <location>
        <begin position="145"/>
        <end position="168"/>
    </location>
</feature>
<proteinExistence type="inferred from homology"/>
<feature type="transmembrane region" description="Helical" evidence="9">
    <location>
        <begin position="180"/>
        <end position="201"/>
    </location>
</feature>
<feature type="transmembrane region" description="Helical" evidence="9">
    <location>
        <begin position="384"/>
        <end position="405"/>
    </location>
</feature>
<accession>A0A9P6JLG0</accession>
<comment type="caution">
    <text evidence="11">The sequence shown here is derived from an EMBL/GenBank/DDBJ whole genome shotgun (WGS) entry which is preliminary data.</text>
</comment>
<evidence type="ECO:0000259" key="10">
    <source>
        <dbReference type="Pfam" id="PF01699"/>
    </source>
</evidence>
<gene>
    <name evidence="11" type="ORF">CPB83DRAFT_576106</name>
</gene>
<keyword evidence="3" id="KW-0813">Transport</keyword>
<evidence type="ECO:0000256" key="4">
    <source>
        <dbReference type="ARBA" id="ARBA00022692"/>
    </source>
</evidence>
<dbReference type="EMBL" id="MU157892">
    <property type="protein sequence ID" value="KAF9524823.1"/>
    <property type="molecule type" value="Genomic_DNA"/>
</dbReference>
<feature type="transmembrane region" description="Helical" evidence="9">
    <location>
        <begin position="115"/>
        <end position="133"/>
    </location>
</feature>
<feature type="transmembrane region" description="Helical" evidence="9">
    <location>
        <begin position="44"/>
        <end position="65"/>
    </location>
</feature>
<dbReference type="OrthoDB" id="1699231at2759"/>
<keyword evidence="12" id="KW-1185">Reference proteome</keyword>
<evidence type="ECO:0000256" key="5">
    <source>
        <dbReference type="ARBA" id="ARBA00022989"/>
    </source>
</evidence>
<feature type="region of interest" description="Disordered" evidence="8">
    <location>
        <begin position="343"/>
        <end position="376"/>
    </location>
</feature>
<evidence type="ECO:0000256" key="8">
    <source>
        <dbReference type="SAM" id="MobiDB-lite"/>
    </source>
</evidence>
<dbReference type="Gene3D" id="1.20.1420.30">
    <property type="entry name" value="NCX, central ion-binding region"/>
    <property type="match status" value="2"/>
</dbReference>
<keyword evidence="4 9" id="KW-0812">Transmembrane</keyword>
<keyword evidence="6" id="KW-0406">Ion transport</keyword>
<evidence type="ECO:0000256" key="6">
    <source>
        <dbReference type="ARBA" id="ARBA00023065"/>
    </source>
</evidence>
<name>A0A9P6JLG0_9AGAR</name>
<reference evidence="11" key="1">
    <citation type="submission" date="2020-11" db="EMBL/GenBank/DDBJ databases">
        <authorList>
            <consortium name="DOE Joint Genome Institute"/>
            <person name="Ahrendt S."/>
            <person name="Riley R."/>
            <person name="Andreopoulos W."/>
            <person name="Labutti K."/>
            <person name="Pangilinan J."/>
            <person name="Ruiz-Duenas F.J."/>
            <person name="Barrasa J.M."/>
            <person name="Sanchez-Garcia M."/>
            <person name="Camarero S."/>
            <person name="Miyauchi S."/>
            <person name="Serrano A."/>
            <person name="Linde D."/>
            <person name="Babiker R."/>
            <person name="Drula E."/>
            <person name="Ayuso-Fernandez I."/>
            <person name="Pacheco R."/>
            <person name="Padilla G."/>
            <person name="Ferreira P."/>
            <person name="Barriuso J."/>
            <person name="Kellner H."/>
            <person name="Castanera R."/>
            <person name="Alfaro M."/>
            <person name="Ramirez L."/>
            <person name="Pisabarro A.G."/>
            <person name="Kuo A."/>
            <person name="Tritt A."/>
            <person name="Lipzen A."/>
            <person name="He G."/>
            <person name="Yan M."/>
            <person name="Ng V."/>
            <person name="Cullen D."/>
            <person name="Martin F."/>
            <person name="Rosso M.-N."/>
            <person name="Henrissat B."/>
            <person name="Hibbett D."/>
            <person name="Martinez A.T."/>
            <person name="Grigoriev I.V."/>
        </authorList>
    </citation>
    <scope>NUCLEOTIDE SEQUENCE</scope>
    <source>
        <strain evidence="11">CBS 506.95</strain>
    </source>
</reference>
<dbReference type="GO" id="GO:0006874">
    <property type="term" value="P:intracellular calcium ion homeostasis"/>
    <property type="evidence" value="ECO:0007669"/>
    <property type="project" value="TreeGrafter"/>
</dbReference>
<protein>
    <submittedName>
        <fullName evidence="11">Sodium/calcium exchanger protein-domain-containing protein</fullName>
    </submittedName>
</protein>
<feature type="transmembrane region" description="Helical" evidence="9">
    <location>
        <begin position="511"/>
        <end position="530"/>
    </location>
</feature>
<dbReference type="Pfam" id="PF01699">
    <property type="entry name" value="Na_Ca_ex"/>
    <property type="match status" value="2"/>
</dbReference>
<dbReference type="GO" id="GO:0012505">
    <property type="term" value="C:endomembrane system"/>
    <property type="evidence" value="ECO:0007669"/>
    <property type="project" value="UniProtKB-SubCell"/>
</dbReference>
<keyword evidence="7 9" id="KW-0472">Membrane</keyword>
<feature type="domain" description="Sodium/calcium exchanger membrane region" evidence="10">
    <location>
        <begin position="81"/>
        <end position="238"/>
    </location>
</feature>
<sequence length="544" mass="59547">MHSQLDSGPQNAREHNESLPQFYPFSSPIATSSSQSQLQRSGHILIFFGWQHALNSWLNFLLLFVPASWVTTLTFKNSHGLTFAFCVLALIPLVRLHDLSTRELANRIGGARTGLLNGSMSNFVEIVVAISALRKCELRVVQSMLVGSMIGKLLLVLGLCFFAGGINFAEQGFDATSTQVSSSLLSLSVGAVLLPAAYHFVLSNEPDSVQQENILKMSRGVSVLLILIYVAYLIFQLWSHSHLYNDRYNKKSNRLSSIMLKEKQIRKNSKSQNVNYLSSLELNRSTSADSLIPPQPPYLSSQTSSSSEITLTNCSESMEQLQFPNGSTVRLVQVDGAGPWKSSNLSHSDSGFTNNPGSAAFQTPQEESTPEDAIPQPRPPKMSWFLTILLLISVTGAVAVTVDWLVEAMDDVSTTVSKEWVGFILLPTISSVAECITAVRVSVKDELTLSVSVAVGSTIQTALFVIPFTVILAWITHKPLSLLMDPFQSMVLYIAVNTMGYVVADGKSNWLEGGILMCLYVIIAVTFWFYPGANLPVSLTTCTS</sequence>
<feature type="transmembrane region" description="Helical" evidence="9">
    <location>
        <begin position="420"/>
        <end position="439"/>
    </location>
</feature>
<dbReference type="GO" id="GO:0015369">
    <property type="term" value="F:calcium:proton antiporter activity"/>
    <property type="evidence" value="ECO:0007669"/>
    <property type="project" value="UniProtKB-ARBA"/>
</dbReference>
<feature type="domain" description="Sodium/calcium exchanger membrane region" evidence="10">
    <location>
        <begin position="388"/>
        <end position="528"/>
    </location>
</feature>
<dbReference type="InterPro" id="IPR004837">
    <property type="entry name" value="NaCa_Exmemb"/>
</dbReference>
<organism evidence="11 12">
    <name type="scientific">Crepidotus variabilis</name>
    <dbReference type="NCBI Taxonomy" id="179855"/>
    <lineage>
        <taxon>Eukaryota</taxon>
        <taxon>Fungi</taxon>
        <taxon>Dikarya</taxon>
        <taxon>Basidiomycota</taxon>
        <taxon>Agaricomycotina</taxon>
        <taxon>Agaricomycetes</taxon>
        <taxon>Agaricomycetidae</taxon>
        <taxon>Agaricales</taxon>
        <taxon>Agaricineae</taxon>
        <taxon>Crepidotaceae</taxon>
        <taxon>Crepidotus</taxon>
    </lineage>
</organism>
<feature type="transmembrane region" description="Helical" evidence="9">
    <location>
        <begin position="451"/>
        <end position="475"/>
    </location>
</feature>
<dbReference type="PANTHER" id="PTHR31503">
    <property type="entry name" value="VACUOLAR CALCIUM ION TRANSPORTER"/>
    <property type="match status" value="1"/>
</dbReference>
<evidence type="ECO:0000256" key="7">
    <source>
        <dbReference type="ARBA" id="ARBA00023136"/>
    </source>
</evidence>
<keyword evidence="5 9" id="KW-1133">Transmembrane helix</keyword>